<dbReference type="EC" id="3.5.1.19" evidence="6"/>
<evidence type="ECO:0000313" key="10">
    <source>
        <dbReference type="EMBL" id="CAF4096126.1"/>
    </source>
</evidence>
<dbReference type="GO" id="GO:0046872">
    <property type="term" value="F:metal ion binding"/>
    <property type="evidence" value="ECO:0007669"/>
    <property type="project" value="UniProtKB-KW"/>
</dbReference>
<feature type="domain" description="Isochorismatase-like" evidence="9">
    <location>
        <begin position="53"/>
        <end position="279"/>
    </location>
</feature>
<evidence type="ECO:0000313" key="13">
    <source>
        <dbReference type="EMBL" id="CAF4643273.1"/>
    </source>
</evidence>
<organism evidence="11 14">
    <name type="scientific">Rotaria socialis</name>
    <dbReference type="NCBI Taxonomy" id="392032"/>
    <lineage>
        <taxon>Eukaryota</taxon>
        <taxon>Metazoa</taxon>
        <taxon>Spiralia</taxon>
        <taxon>Gnathifera</taxon>
        <taxon>Rotifera</taxon>
        <taxon>Eurotatoria</taxon>
        <taxon>Bdelloidea</taxon>
        <taxon>Philodinida</taxon>
        <taxon>Philodinidae</taxon>
        <taxon>Rotaria</taxon>
    </lineage>
</organism>
<dbReference type="Proteomes" id="UP000663873">
    <property type="component" value="Unassembled WGS sequence"/>
</dbReference>
<evidence type="ECO:0000313" key="14">
    <source>
        <dbReference type="Proteomes" id="UP000663873"/>
    </source>
</evidence>
<evidence type="ECO:0000313" key="12">
    <source>
        <dbReference type="EMBL" id="CAF4310901.1"/>
    </source>
</evidence>
<evidence type="ECO:0000256" key="8">
    <source>
        <dbReference type="SAM" id="Coils"/>
    </source>
</evidence>
<dbReference type="SUPFAM" id="SSF52499">
    <property type="entry name" value="Isochorismatase-like hydrolases"/>
    <property type="match status" value="1"/>
</dbReference>
<dbReference type="AlphaFoldDB" id="A0A819ZKT2"/>
<dbReference type="GO" id="GO:0008936">
    <property type="term" value="F:nicotinamidase activity"/>
    <property type="evidence" value="ECO:0007669"/>
    <property type="project" value="UniProtKB-EC"/>
</dbReference>
<evidence type="ECO:0000256" key="6">
    <source>
        <dbReference type="ARBA" id="ARBA00039017"/>
    </source>
</evidence>
<evidence type="ECO:0000256" key="4">
    <source>
        <dbReference type="ARBA" id="ARBA00022801"/>
    </source>
</evidence>
<dbReference type="InterPro" id="IPR036380">
    <property type="entry name" value="Isochorismatase-like_sf"/>
</dbReference>
<dbReference type="EMBL" id="CAJOBO010000014">
    <property type="protein sequence ID" value="CAF4096126.1"/>
    <property type="molecule type" value="Genomic_DNA"/>
</dbReference>
<dbReference type="PANTHER" id="PTHR11080">
    <property type="entry name" value="PYRAZINAMIDASE/NICOTINAMIDASE"/>
    <property type="match status" value="1"/>
</dbReference>
<evidence type="ECO:0000256" key="7">
    <source>
        <dbReference type="ARBA" id="ARBA00043224"/>
    </source>
</evidence>
<dbReference type="EMBL" id="CAJOBQ010000263">
    <property type="protein sequence ID" value="CAF4310901.1"/>
    <property type="molecule type" value="Genomic_DNA"/>
</dbReference>
<comment type="pathway">
    <text evidence="5">Cofactor biosynthesis; nicotinate biosynthesis; nicotinate from nicotinamide: step 1/1.</text>
</comment>
<dbReference type="Proteomes" id="UP000663851">
    <property type="component" value="Unassembled WGS sequence"/>
</dbReference>
<keyword evidence="2" id="KW-0662">Pyridine nucleotide biosynthesis</keyword>
<evidence type="ECO:0000313" key="11">
    <source>
        <dbReference type="EMBL" id="CAF4164246.1"/>
    </source>
</evidence>
<dbReference type="EMBL" id="CAJOBR010001897">
    <property type="protein sequence ID" value="CAF4643273.1"/>
    <property type="molecule type" value="Genomic_DNA"/>
</dbReference>
<evidence type="ECO:0000256" key="3">
    <source>
        <dbReference type="ARBA" id="ARBA00022723"/>
    </source>
</evidence>
<evidence type="ECO:0000256" key="1">
    <source>
        <dbReference type="ARBA" id="ARBA00006336"/>
    </source>
</evidence>
<protein>
    <recommendedName>
        <fullName evidence="6">nicotinamidase</fullName>
        <ecNumber evidence="6">3.5.1.19</ecNumber>
    </recommendedName>
    <alternativeName>
        <fullName evidence="7">Nicotinamide deamidase</fullName>
    </alternativeName>
</protein>
<dbReference type="EMBL" id="CAJOBP010000340">
    <property type="protein sequence ID" value="CAF4164246.1"/>
    <property type="molecule type" value="Genomic_DNA"/>
</dbReference>
<reference evidence="11" key="1">
    <citation type="submission" date="2021-02" db="EMBL/GenBank/DDBJ databases">
        <authorList>
            <person name="Nowell W R."/>
        </authorList>
    </citation>
    <scope>NUCLEOTIDE SEQUENCE</scope>
</reference>
<gene>
    <name evidence="10" type="ORF">HFQ381_LOCUS640</name>
    <name evidence="13" type="ORF">QYT958_LOCUS14286</name>
    <name evidence="12" type="ORF">TSG867_LOCUS6890</name>
    <name evidence="11" type="ORF">UJA718_LOCUS4268</name>
</gene>
<feature type="coiled-coil region" evidence="8">
    <location>
        <begin position="7"/>
        <end position="34"/>
    </location>
</feature>
<accession>A0A819ZKT2</accession>
<dbReference type="Pfam" id="PF00857">
    <property type="entry name" value="Isochorismatase"/>
    <property type="match status" value="1"/>
</dbReference>
<proteinExistence type="inferred from homology"/>
<dbReference type="Proteomes" id="UP000663862">
    <property type="component" value="Unassembled WGS sequence"/>
</dbReference>
<dbReference type="InterPro" id="IPR052347">
    <property type="entry name" value="Isochorismatase_Nicotinamidase"/>
</dbReference>
<evidence type="ECO:0000256" key="2">
    <source>
        <dbReference type="ARBA" id="ARBA00022642"/>
    </source>
</evidence>
<dbReference type="PANTHER" id="PTHR11080:SF2">
    <property type="entry name" value="LD05707P"/>
    <property type="match status" value="1"/>
</dbReference>
<dbReference type="Proteomes" id="UP000663848">
    <property type="component" value="Unassembled WGS sequence"/>
</dbReference>
<keyword evidence="4" id="KW-0378">Hydrolase</keyword>
<keyword evidence="14" id="KW-1185">Reference proteome</keyword>
<keyword evidence="8" id="KW-0175">Coiled coil</keyword>
<dbReference type="InterPro" id="IPR000868">
    <property type="entry name" value="Isochorismatase-like_dom"/>
</dbReference>
<keyword evidence="3" id="KW-0479">Metal-binding</keyword>
<evidence type="ECO:0000259" key="9">
    <source>
        <dbReference type="Pfam" id="PF00857"/>
    </source>
</evidence>
<evidence type="ECO:0000256" key="5">
    <source>
        <dbReference type="ARBA" id="ARBA00037900"/>
    </source>
</evidence>
<dbReference type="GO" id="GO:0019363">
    <property type="term" value="P:pyridine nucleotide biosynthetic process"/>
    <property type="evidence" value="ECO:0007669"/>
    <property type="project" value="UniProtKB-KW"/>
</dbReference>
<dbReference type="Gene3D" id="3.40.50.850">
    <property type="entry name" value="Isochorismatase-like"/>
    <property type="match status" value="1"/>
</dbReference>
<name>A0A819ZKT2_9BILA</name>
<comment type="similarity">
    <text evidence="1">Belongs to the isochorismatase family.</text>
</comment>
<comment type="caution">
    <text evidence="11">The sequence shown here is derived from an EMBL/GenBank/DDBJ whole genome shotgun (WGS) entry which is preliminary data.</text>
</comment>
<sequence>MVFQLKSDEIKEQLNSLSEQLDRVESLLNNSISQLFHKIDDGDSQMSKRPVNALLIIDVQNDFIDGSLALRNCPSKHNGEEVIPIINDLLDSGDFDVIVYSIDWHPADHISFYDNLHLRSHLLTNDSIQLADLHLHSNAKFDIPNVAVMEQVLWPRHCVQNTTGANLHPDLKVFDASSGKSVIYIFKGTKPNIDSYSAFWDNLKLSETNLHQQLQEKNVSQIFVTGLATDYCVYSTAANAVEYGYKTFIIKDGCRGVDEKHIKEKLDNFKQNSGHVIQSSQVKDYVQ</sequence>